<evidence type="ECO:0000256" key="6">
    <source>
        <dbReference type="ARBA" id="ARBA00022692"/>
    </source>
</evidence>
<dbReference type="GO" id="GO:0005886">
    <property type="term" value="C:plasma membrane"/>
    <property type="evidence" value="ECO:0007669"/>
    <property type="project" value="UniProtKB-SubCell"/>
</dbReference>
<dbReference type="FunFam" id="3.30.300.30:FF:000002">
    <property type="entry name" value="Long-chain fatty acid transport protein 1"/>
    <property type="match status" value="1"/>
</dbReference>
<keyword evidence="10 22" id="KW-1133">Transmembrane helix</keyword>
<organism evidence="25 26">
    <name type="scientific">Sinanodonta woodiana</name>
    <name type="common">Chinese pond mussel</name>
    <name type="synonym">Anodonta woodiana</name>
    <dbReference type="NCBI Taxonomy" id="1069815"/>
    <lineage>
        <taxon>Eukaryota</taxon>
        <taxon>Metazoa</taxon>
        <taxon>Spiralia</taxon>
        <taxon>Lophotrochozoa</taxon>
        <taxon>Mollusca</taxon>
        <taxon>Bivalvia</taxon>
        <taxon>Autobranchia</taxon>
        <taxon>Heteroconchia</taxon>
        <taxon>Palaeoheterodonta</taxon>
        <taxon>Unionida</taxon>
        <taxon>Unionoidea</taxon>
        <taxon>Unionidae</taxon>
        <taxon>Unioninae</taxon>
        <taxon>Sinanodonta</taxon>
    </lineage>
</organism>
<evidence type="ECO:0000256" key="1">
    <source>
        <dbReference type="ARBA" id="ARBA00004651"/>
    </source>
</evidence>
<comment type="catalytic activity">
    <reaction evidence="18">
        <text>tetracosanoate + ATP + CoA = tetracosanoyl-CoA + AMP + diphosphate</text>
        <dbReference type="Rhea" id="RHEA:33639"/>
        <dbReference type="ChEBI" id="CHEBI:30616"/>
        <dbReference type="ChEBI" id="CHEBI:31014"/>
        <dbReference type="ChEBI" id="CHEBI:33019"/>
        <dbReference type="ChEBI" id="CHEBI:57287"/>
        <dbReference type="ChEBI" id="CHEBI:65052"/>
        <dbReference type="ChEBI" id="CHEBI:456215"/>
    </reaction>
    <physiologicalReaction direction="left-to-right" evidence="18">
        <dbReference type="Rhea" id="RHEA:33640"/>
    </physiologicalReaction>
</comment>
<dbReference type="AlphaFoldDB" id="A0ABD3W9F5"/>
<evidence type="ECO:0000256" key="3">
    <source>
        <dbReference type="ARBA" id="ARBA00022448"/>
    </source>
</evidence>
<evidence type="ECO:0000256" key="17">
    <source>
        <dbReference type="ARBA" id="ARBA00046271"/>
    </source>
</evidence>
<keyword evidence="7" id="KW-0547">Nucleotide-binding</keyword>
<evidence type="ECO:0000256" key="22">
    <source>
        <dbReference type="SAM" id="Phobius"/>
    </source>
</evidence>
<comment type="similarity">
    <text evidence="2">Belongs to the ATP-dependent AMP-binding enzyme family.</text>
</comment>
<reference evidence="25 26" key="1">
    <citation type="submission" date="2024-11" db="EMBL/GenBank/DDBJ databases">
        <title>Chromosome-level genome assembly of the freshwater bivalve Anodonta woodiana.</title>
        <authorList>
            <person name="Chen X."/>
        </authorList>
    </citation>
    <scope>NUCLEOTIDE SEQUENCE [LARGE SCALE GENOMIC DNA]</scope>
    <source>
        <strain evidence="25">MN2024</strain>
        <tissue evidence="25">Gills</tissue>
    </source>
</reference>
<sequence length="665" mass="74593">MSSGSTVFKCGRTINYFTRGIHSNMVYVKMLGFLALGILFSYGLGWSCLLTTLAVVAIYLVTGGWRFANVVFKTLPRDLRAFIALINLKLKVRKYSQNNYSIPRLFNETLKKHPNKTCFIFEDKRLSFQDVELKSNAVANYFLDNGFDKGDVVALLFENSPDLPIFWLGLSKIGAIAALINYNLKDKSLEHSINASHAKALVFSGAFTQEVNDVLPALSSSVRLFVTAHSGPLDIRAVPIDPLLEKTPTYAPPILKTEFRGPLFYIYTSGTTGLPKAAIVSHTRFFYMSYGASLFMRMTGEDINYNPLPLYHSAGGVVGVGQAFLRGMTVVVKKKFSASRFWDDCVQHNCTVAQYIGEICRYLLAQPYKESEKRHHVRLMFGNGLKPQIWEDFQKRFGVKLMGEFYGATEGNCNVMNTENRIGAVGFTSMILPSFYPVTLIKVDKDTGDLIRDRNGVCVKAKPGEPGELVGKIIKGDPLREFDGYVNKQASEKKLAKDVFQKGDMAFLTGDVLEMDEYGFMYFRDRTGDTFRWRGENVSTSEVEAVISNVIKFQDAVVYGVEIPGTEGRAGMAAIVDQQNNLDLSQLNQALQRSLPPYARPVFMRIVKEVDMTGTFKLKKTDLRNEGYDPSMVKDRLFYLNPKSGQYEPLTQAEYSAICSGKIRM</sequence>
<keyword evidence="9" id="KW-0067">ATP-binding</keyword>
<keyword evidence="3" id="KW-0813">Transport</keyword>
<accession>A0ABD3W9F5</accession>
<evidence type="ECO:0000256" key="7">
    <source>
        <dbReference type="ARBA" id="ARBA00022741"/>
    </source>
</evidence>
<dbReference type="PANTHER" id="PTHR43107:SF15">
    <property type="entry name" value="FATTY ACID TRANSPORT PROTEIN 3, ISOFORM A"/>
    <property type="match status" value="1"/>
</dbReference>
<evidence type="ECO:0000256" key="11">
    <source>
        <dbReference type="ARBA" id="ARBA00023055"/>
    </source>
</evidence>
<dbReference type="Gene3D" id="3.40.50.12780">
    <property type="entry name" value="N-terminal domain of ligase-like"/>
    <property type="match status" value="1"/>
</dbReference>
<evidence type="ECO:0000256" key="10">
    <source>
        <dbReference type="ARBA" id="ARBA00022989"/>
    </source>
</evidence>
<dbReference type="PANTHER" id="PTHR43107">
    <property type="entry name" value="LONG-CHAIN FATTY ACID TRANSPORT PROTEIN"/>
    <property type="match status" value="1"/>
</dbReference>
<gene>
    <name evidence="25" type="ORF">ACJMK2_038581</name>
</gene>
<evidence type="ECO:0000313" key="25">
    <source>
        <dbReference type="EMBL" id="KAL3870527.1"/>
    </source>
</evidence>
<evidence type="ECO:0000259" key="23">
    <source>
        <dbReference type="Pfam" id="PF00501"/>
    </source>
</evidence>
<dbReference type="GO" id="GO:0006869">
    <property type="term" value="P:lipid transport"/>
    <property type="evidence" value="ECO:0007669"/>
    <property type="project" value="UniProtKB-KW"/>
</dbReference>
<dbReference type="NCBIfam" id="NF006134">
    <property type="entry name" value="PRK08279.1"/>
    <property type="match status" value="1"/>
</dbReference>
<dbReference type="InterPro" id="IPR000873">
    <property type="entry name" value="AMP-dep_synth/lig_dom"/>
</dbReference>
<evidence type="ECO:0000256" key="18">
    <source>
        <dbReference type="ARBA" id="ARBA00048666"/>
    </source>
</evidence>
<dbReference type="GO" id="GO:0005524">
    <property type="term" value="F:ATP binding"/>
    <property type="evidence" value="ECO:0007669"/>
    <property type="project" value="UniProtKB-KW"/>
</dbReference>
<evidence type="ECO:0000256" key="14">
    <source>
        <dbReference type="ARBA" id="ARBA00026121"/>
    </source>
</evidence>
<name>A0ABD3W9F5_SINWO</name>
<evidence type="ECO:0000256" key="19">
    <source>
        <dbReference type="ARBA" id="ARBA00060276"/>
    </source>
</evidence>
<dbReference type="GO" id="GO:0005778">
    <property type="term" value="C:peroxisomal membrane"/>
    <property type="evidence" value="ECO:0007669"/>
    <property type="project" value="UniProtKB-SubCell"/>
</dbReference>
<dbReference type="InterPro" id="IPR042099">
    <property type="entry name" value="ANL_N_sf"/>
</dbReference>
<keyword evidence="5" id="KW-0436">Ligase</keyword>
<evidence type="ECO:0000256" key="8">
    <source>
        <dbReference type="ARBA" id="ARBA00022832"/>
    </source>
</evidence>
<dbReference type="InterPro" id="IPR025110">
    <property type="entry name" value="AMP-bd_C"/>
</dbReference>
<dbReference type="GO" id="GO:0004467">
    <property type="term" value="F:long-chain fatty acid-CoA ligase activity"/>
    <property type="evidence" value="ECO:0007669"/>
    <property type="project" value="UniProtKB-EC"/>
</dbReference>
<keyword evidence="12 22" id="KW-0472">Membrane</keyword>
<evidence type="ECO:0000256" key="5">
    <source>
        <dbReference type="ARBA" id="ARBA00022598"/>
    </source>
</evidence>
<evidence type="ECO:0000256" key="9">
    <source>
        <dbReference type="ARBA" id="ARBA00022840"/>
    </source>
</evidence>
<comment type="catalytic activity">
    <reaction evidence="15">
        <text>a very long-chain fatty acid + ATP + CoA = a very long-chain fatty acyl-CoA + AMP + diphosphate</text>
        <dbReference type="Rhea" id="RHEA:54536"/>
        <dbReference type="ChEBI" id="CHEBI:30616"/>
        <dbReference type="ChEBI" id="CHEBI:33019"/>
        <dbReference type="ChEBI" id="CHEBI:57287"/>
        <dbReference type="ChEBI" id="CHEBI:58950"/>
        <dbReference type="ChEBI" id="CHEBI:138261"/>
        <dbReference type="ChEBI" id="CHEBI:456215"/>
    </reaction>
    <physiologicalReaction direction="left-to-right" evidence="15">
        <dbReference type="Rhea" id="RHEA:54537"/>
    </physiologicalReaction>
</comment>
<feature type="domain" description="AMP-binding enzyme C-terminal" evidence="24">
    <location>
        <begin position="542"/>
        <end position="617"/>
    </location>
</feature>
<keyword evidence="6 22" id="KW-0812">Transmembrane</keyword>
<evidence type="ECO:0000256" key="20">
    <source>
        <dbReference type="ARBA" id="ARBA00068795"/>
    </source>
</evidence>
<dbReference type="EC" id="6.2.1.3" evidence="14"/>
<keyword evidence="8" id="KW-0276">Fatty acid metabolism</keyword>
<keyword evidence="4" id="KW-1003">Cell membrane</keyword>
<evidence type="ECO:0000256" key="12">
    <source>
        <dbReference type="ARBA" id="ARBA00023136"/>
    </source>
</evidence>
<feature type="transmembrane region" description="Helical" evidence="22">
    <location>
        <begin position="33"/>
        <end position="61"/>
    </location>
</feature>
<dbReference type="Pfam" id="PF13193">
    <property type="entry name" value="AMP-binding_C"/>
    <property type="match status" value="1"/>
</dbReference>
<proteinExistence type="inferred from homology"/>
<dbReference type="SUPFAM" id="SSF56801">
    <property type="entry name" value="Acetyl-CoA synthetase-like"/>
    <property type="match status" value="1"/>
</dbReference>
<evidence type="ECO:0000256" key="21">
    <source>
        <dbReference type="ARBA" id="ARBA00078285"/>
    </source>
</evidence>
<comment type="caution">
    <text evidence="25">The sequence shown here is derived from an EMBL/GenBank/DDBJ whole genome shotgun (WGS) entry which is preliminary data.</text>
</comment>
<feature type="domain" description="AMP-dependent synthetase/ligase" evidence="23">
    <location>
        <begin position="107"/>
        <end position="470"/>
    </location>
</feature>
<keyword evidence="26" id="KW-1185">Reference proteome</keyword>
<comment type="subcellular location">
    <subcellularLocation>
        <location evidence="1">Cell membrane</location>
        <topology evidence="1">Multi-pass membrane protein</topology>
    </subcellularLocation>
    <subcellularLocation>
        <location evidence="17">Peroxisome membrane</location>
    </subcellularLocation>
</comment>
<evidence type="ECO:0000256" key="2">
    <source>
        <dbReference type="ARBA" id="ARBA00006432"/>
    </source>
</evidence>
<dbReference type="FunFam" id="3.40.50.12780:FF:000019">
    <property type="entry name" value="Long-chain fatty acid transporter"/>
    <property type="match status" value="1"/>
</dbReference>
<evidence type="ECO:0000259" key="24">
    <source>
        <dbReference type="Pfam" id="PF13193"/>
    </source>
</evidence>
<comment type="function">
    <text evidence="19">Acyl-CoA synthetase required for both the import of long chain fatty acids (LCFAs) (C14-C18) and the activation very long chain fatty acids (VLCFAs) (C20-C26) by esterification of the fatty acids into metabolically active CoA-thioesters for subsequent degradation or incorporation into phospholipids. The transport and fatty acyl-CoA synthetase activities are genetically separable and are thus independent activities. Esterifies VLCFAs in the peroxisome matrix. The VLCFAs are actively transported into peroxisomes by a PXA1-PXA2 heterodimeric transporter in the peroxisomal membrane.</text>
</comment>
<keyword evidence="11" id="KW-0445">Lipid transport</keyword>
<evidence type="ECO:0000256" key="15">
    <source>
        <dbReference type="ARBA" id="ARBA00036527"/>
    </source>
</evidence>
<dbReference type="PROSITE" id="PS00455">
    <property type="entry name" value="AMP_BINDING"/>
    <property type="match status" value="1"/>
</dbReference>
<evidence type="ECO:0000313" key="26">
    <source>
        <dbReference type="Proteomes" id="UP001634394"/>
    </source>
</evidence>
<evidence type="ECO:0000256" key="4">
    <source>
        <dbReference type="ARBA" id="ARBA00022475"/>
    </source>
</evidence>
<keyword evidence="8" id="KW-0443">Lipid metabolism</keyword>
<protein>
    <recommendedName>
        <fullName evidence="20">Very long-chain fatty acid transport protein</fullName>
        <ecNumber evidence="14">6.2.1.3</ecNumber>
    </recommendedName>
    <alternativeName>
        <fullName evidence="16">Long-chain-fatty-acid--CoA ligase</fullName>
    </alternativeName>
    <alternativeName>
        <fullName evidence="21">Very-long-chain acyl-CoA synthetase</fullName>
    </alternativeName>
</protein>
<dbReference type="Gene3D" id="3.30.300.30">
    <property type="match status" value="1"/>
</dbReference>
<evidence type="ECO:0000256" key="16">
    <source>
        <dbReference type="ARBA" id="ARBA00041297"/>
    </source>
</evidence>
<dbReference type="InterPro" id="IPR045851">
    <property type="entry name" value="AMP-bd_C_sf"/>
</dbReference>
<keyword evidence="13" id="KW-0576">Peroxisome</keyword>
<dbReference type="InterPro" id="IPR020845">
    <property type="entry name" value="AMP-binding_CS"/>
</dbReference>
<evidence type="ECO:0000256" key="13">
    <source>
        <dbReference type="ARBA" id="ARBA00023140"/>
    </source>
</evidence>
<dbReference type="EMBL" id="JBJQND010000007">
    <property type="protein sequence ID" value="KAL3870527.1"/>
    <property type="molecule type" value="Genomic_DNA"/>
</dbReference>
<dbReference type="Pfam" id="PF00501">
    <property type="entry name" value="AMP-binding"/>
    <property type="match status" value="1"/>
</dbReference>
<dbReference type="Proteomes" id="UP001634394">
    <property type="component" value="Unassembled WGS sequence"/>
</dbReference>